<evidence type="ECO:0000313" key="7">
    <source>
        <dbReference type="Proteomes" id="UP000268016"/>
    </source>
</evidence>
<dbReference type="InterPro" id="IPR001129">
    <property type="entry name" value="Membr-assoc_MAPEG"/>
</dbReference>
<evidence type="ECO:0000256" key="4">
    <source>
        <dbReference type="ARBA" id="ARBA00023136"/>
    </source>
</evidence>
<keyword evidence="2 5" id="KW-0812">Transmembrane</keyword>
<dbReference type="EMBL" id="RDRB01000005">
    <property type="protein sequence ID" value="ROU01166.1"/>
    <property type="molecule type" value="Genomic_DNA"/>
</dbReference>
<dbReference type="SUPFAM" id="SSF161084">
    <property type="entry name" value="MAPEG domain-like"/>
    <property type="match status" value="1"/>
</dbReference>
<dbReference type="PANTHER" id="PTHR35371">
    <property type="entry name" value="INNER MEMBRANE PROTEIN"/>
    <property type="match status" value="1"/>
</dbReference>
<dbReference type="PANTHER" id="PTHR35371:SF1">
    <property type="entry name" value="BLR7753 PROTEIN"/>
    <property type="match status" value="1"/>
</dbReference>
<proteinExistence type="predicted"/>
<reference evidence="6 7" key="1">
    <citation type="submission" date="2018-10" db="EMBL/GenBank/DDBJ databases">
        <title>Histidinibacterium lentulum gen. nov., sp. nov., a marine bacterium from the culture broth of Picochlorum sp. 122.</title>
        <authorList>
            <person name="Wang G."/>
        </authorList>
    </citation>
    <scope>NUCLEOTIDE SEQUENCE [LARGE SCALE GENOMIC DNA]</scope>
    <source>
        <strain evidence="6 7">B17</strain>
    </source>
</reference>
<dbReference type="OrthoDB" id="7743618at2"/>
<evidence type="ECO:0000256" key="5">
    <source>
        <dbReference type="SAM" id="Phobius"/>
    </source>
</evidence>
<dbReference type="RefSeq" id="WP_123642496.1">
    <property type="nucleotide sequence ID" value="NZ_ML119085.1"/>
</dbReference>
<dbReference type="Pfam" id="PF01124">
    <property type="entry name" value="MAPEG"/>
    <property type="match status" value="1"/>
</dbReference>
<protein>
    <submittedName>
        <fullName evidence="6">MAPEG family protein</fullName>
    </submittedName>
</protein>
<feature type="transmembrane region" description="Helical" evidence="5">
    <location>
        <begin position="118"/>
        <end position="135"/>
    </location>
</feature>
<dbReference type="AlphaFoldDB" id="A0A3N2R1H5"/>
<comment type="caution">
    <text evidence="6">The sequence shown here is derived from an EMBL/GenBank/DDBJ whole genome shotgun (WGS) entry which is preliminary data.</text>
</comment>
<sequence length="136" mass="14716">MTAELTVLALAALLHGVQLALFAVPANRELGIGKTLSPRDPDRLEKPLMEQVSTRTGRLARAYGNHNEALLLFAIAVSLVSLAGAATPFTAAMAWTYLVARILYVPAYALGWVPWRTVFFAAAWFASFAMILATLI</sequence>
<feature type="transmembrane region" description="Helical" evidence="5">
    <location>
        <begin position="69"/>
        <end position="87"/>
    </location>
</feature>
<comment type="subcellular location">
    <subcellularLocation>
        <location evidence="1">Membrane</location>
    </subcellularLocation>
</comment>
<dbReference type="GO" id="GO:0016020">
    <property type="term" value="C:membrane"/>
    <property type="evidence" value="ECO:0007669"/>
    <property type="project" value="UniProtKB-SubCell"/>
</dbReference>
<evidence type="ECO:0000313" key="6">
    <source>
        <dbReference type="EMBL" id="ROU01166.1"/>
    </source>
</evidence>
<evidence type="ECO:0000256" key="2">
    <source>
        <dbReference type="ARBA" id="ARBA00022692"/>
    </source>
</evidence>
<evidence type="ECO:0000256" key="3">
    <source>
        <dbReference type="ARBA" id="ARBA00022989"/>
    </source>
</evidence>
<dbReference type="Gene3D" id="1.20.120.550">
    <property type="entry name" value="Membrane associated eicosanoid/glutathione metabolism-like domain"/>
    <property type="match status" value="1"/>
</dbReference>
<organism evidence="6 7">
    <name type="scientific">Histidinibacterium lentulum</name>
    <dbReference type="NCBI Taxonomy" id="2480588"/>
    <lineage>
        <taxon>Bacteria</taxon>
        <taxon>Pseudomonadati</taxon>
        <taxon>Pseudomonadota</taxon>
        <taxon>Alphaproteobacteria</taxon>
        <taxon>Rhodobacterales</taxon>
        <taxon>Paracoccaceae</taxon>
        <taxon>Histidinibacterium</taxon>
    </lineage>
</organism>
<accession>A0A3N2R1H5</accession>
<evidence type="ECO:0000256" key="1">
    <source>
        <dbReference type="ARBA" id="ARBA00004370"/>
    </source>
</evidence>
<gene>
    <name evidence="6" type="ORF">EAT49_11630</name>
</gene>
<keyword evidence="4 5" id="KW-0472">Membrane</keyword>
<keyword evidence="3 5" id="KW-1133">Transmembrane helix</keyword>
<name>A0A3N2R1H5_9RHOB</name>
<keyword evidence="7" id="KW-1185">Reference proteome</keyword>
<dbReference type="InterPro" id="IPR023352">
    <property type="entry name" value="MAPEG-like_dom_sf"/>
</dbReference>
<dbReference type="Proteomes" id="UP000268016">
    <property type="component" value="Unassembled WGS sequence"/>
</dbReference>